<proteinExistence type="predicted"/>
<reference evidence="1 2" key="1">
    <citation type="submission" date="2007-11" db="EMBL/GenBank/DDBJ databases">
        <title>Complete sequence of chromosome of Shewanella baltica OS195.</title>
        <authorList>
            <consortium name="US DOE Joint Genome Institute"/>
            <person name="Copeland A."/>
            <person name="Lucas S."/>
            <person name="Lapidus A."/>
            <person name="Barry K."/>
            <person name="Glavina del Rio T."/>
            <person name="Dalin E."/>
            <person name="Tice H."/>
            <person name="Pitluck S."/>
            <person name="Chain P."/>
            <person name="Malfatti S."/>
            <person name="Shin M."/>
            <person name="Vergez L."/>
            <person name="Schmutz J."/>
            <person name="Larimer F."/>
            <person name="Land M."/>
            <person name="Hauser L."/>
            <person name="Kyrpides N."/>
            <person name="Kim E."/>
            <person name="Brettar I."/>
            <person name="Rodrigues J."/>
            <person name="Konstantinidis K."/>
            <person name="Klappenbach J."/>
            <person name="Hofle M."/>
            <person name="Tiedje J."/>
            <person name="Richardson P."/>
        </authorList>
    </citation>
    <scope>NUCLEOTIDE SEQUENCE [LARGE SCALE GENOMIC DNA]</scope>
    <source>
        <strain evidence="1 2">OS195</strain>
    </source>
</reference>
<dbReference type="EMBL" id="CP000891">
    <property type="protein sequence ID" value="ABX47325.1"/>
    <property type="molecule type" value="Genomic_DNA"/>
</dbReference>
<dbReference type="GeneID" id="11770504"/>
<dbReference type="AlphaFoldDB" id="A9KVC1"/>
<evidence type="ECO:0000313" key="2">
    <source>
        <dbReference type="Proteomes" id="UP000000770"/>
    </source>
</evidence>
<dbReference type="HOGENOM" id="CLU_1377311_0_0_6"/>
<sequence length="198" mass="23347">MNIDELKKLVKGKAIFKGAYENTPEDVAEVREILKSSVEHDEFPYYSGFEHNWNLLEEFSSHDNIEREQMQSNPLIHFLWCIESGFYPPPELLIVIASCFRAHIISGGRTNLSEVFFGKDKQYEYSLDVKKITKYMDFELKWVKGKSDSLQIVAEQYLLKCSESNNNIFNETIDVESFLRGYRRWKSDLETQKYFKKV</sequence>
<dbReference type="Proteomes" id="UP000000770">
    <property type="component" value="Chromosome"/>
</dbReference>
<dbReference type="RefSeq" id="WP_006084916.1">
    <property type="nucleotide sequence ID" value="NC_009997.1"/>
</dbReference>
<evidence type="ECO:0000313" key="1">
    <source>
        <dbReference type="EMBL" id="ABX47325.1"/>
    </source>
</evidence>
<name>A9KVC1_SHEB9</name>
<accession>A9KVC1</accession>
<gene>
    <name evidence="1" type="ordered locus">Sbal195_0143</name>
</gene>
<organism evidence="1 2">
    <name type="scientific">Shewanella baltica (strain OS195)</name>
    <dbReference type="NCBI Taxonomy" id="399599"/>
    <lineage>
        <taxon>Bacteria</taxon>
        <taxon>Pseudomonadati</taxon>
        <taxon>Pseudomonadota</taxon>
        <taxon>Gammaproteobacteria</taxon>
        <taxon>Alteromonadales</taxon>
        <taxon>Shewanellaceae</taxon>
        <taxon>Shewanella</taxon>
    </lineage>
</organism>
<protein>
    <submittedName>
        <fullName evidence="1">Uncharacterized protein</fullName>
    </submittedName>
</protein>
<dbReference type="KEGG" id="sbn:Sbal195_0143"/>